<dbReference type="GO" id="GO:0003899">
    <property type="term" value="F:DNA-directed RNA polymerase activity"/>
    <property type="evidence" value="ECO:0007669"/>
    <property type="project" value="UniProtKB-UniRule"/>
</dbReference>
<dbReference type="GO" id="GO:0006351">
    <property type="term" value="P:DNA-templated transcription"/>
    <property type="evidence" value="ECO:0007669"/>
    <property type="project" value="UniProtKB-UniRule"/>
</dbReference>
<sequence length="80" mass="9445">MIYKVLYQKDKDIAPRRESTETLYLEADSAVAARAIIERNTPYNIEFIQELNGNHLDYEQKSANYKLTEFSVNEKTERQE</sequence>
<dbReference type="Pfam" id="PF07288">
    <property type="entry name" value="RpoY"/>
    <property type="match status" value="1"/>
</dbReference>
<dbReference type="GeneID" id="42982651"/>
<comment type="catalytic activity">
    <reaction evidence="5">
        <text>RNA(n) + a ribonucleoside 5'-triphosphate = RNA(n+1) + diphosphate</text>
        <dbReference type="Rhea" id="RHEA:21248"/>
        <dbReference type="Rhea" id="RHEA-COMP:14527"/>
        <dbReference type="Rhea" id="RHEA-COMP:17342"/>
        <dbReference type="ChEBI" id="CHEBI:33019"/>
        <dbReference type="ChEBI" id="CHEBI:61557"/>
        <dbReference type="ChEBI" id="CHEBI:140395"/>
        <dbReference type="EC" id="2.7.7.6"/>
    </reaction>
</comment>
<dbReference type="Gene3D" id="3.10.20.730">
    <property type="entry name" value="RNAP, epsilon subunit-like"/>
    <property type="match status" value="1"/>
</dbReference>
<evidence type="ECO:0000256" key="4">
    <source>
        <dbReference type="ARBA" id="ARBA00023163"/>
    </source>
</evidence>
<dbReference type="NCBIfam" id="NF010188">
    <property type="entry name" value="PRK13667.1"/>
    <property type="match status" value="1"/>
</dbReference>
<dbReference type="Proteomes" id="UP000078582">
    <property type="component" value="Chromosome"/>
</dbReference>
<dbReference type="EC" id="2.7.7.6" evidence="5"/>
<evidence type="ECO:0000256" key="1">
    <source>
        <dbReference type="ARBA" id="ARBA00022478"/>
    </source>
</evidence>
<dbReference type="AlphaFoldDB" id="A0A192H424"/>
<dbReference type="GO" id="GO:0000428">
    <property type="term" value="C:DNA-directed RNA polymerase complex"/>
    <property type="evidence" value="ECO:0007669"/>
    <property type="project" value="UniProtKB-KW"/>
</dbReference>
<dbReference type="KEGG" id="lbt:AYR52_05290"/>
<name>A0A192H424_9LACO</name>
<comment type="function">
    <text evidence="5">A non-essential component of RNA polymerase (RNAP).</text>
</comment>
<comment type="subunit">
    <text evidence="5">RNAP is composed of a core of 2 alpha, a beta and a beta' subunit. The core is associated with a delta subunit, and at least one of epsilon or omega. When a sigma factor is associated with the core the holoenzyme is formed, which can initiate transcription.</text>
</comment>
<dbReference type="OrthoDB" id="2147503at2"/>
<evidence type="ECO:0000313" key="6">
    <source>
        <dbReference type="EMBL" id="ANK63120.1"/>
    </source>
</evidence>
<accession>A0A192H424</accession>
<evidence type="ECO:0000256" key="5">
    <source>
        <dbReference type="HAMAP-Rule" id="MF_01553"/>
    </source>
</evidence>
<dbReference type="InterPro" id="IPR009907">
    <property type="entry name" value="RpoY"/>
</dbReference>
<keyword evidence="3 5" id="KW-0548">Nucleotidyltransferase</keyword>
<evidence type="ECO:0000256" key="2">
    <source>
        <dbReference type="ARBA" id="ARBA00022679"/>
    </source>
</evidence>
<evidence type="ECO:0000313" key="7">
    <source>
        <dbReference type="Proteomes" id="UP000078582"/>
    </source>
</evidence>
<organism evidence="6 7">
    <name type="scientific">Loigolactobacillus backii</name>
    <dbReference type="NCBI Taxonomy" id="375175"/>
    <lineage>
        <taxon>Bacteria</taxon>
        <taxon>Bacillati</taxon>
        <taxon>Bacillota</taxon>
        <taxon>Bacilli</taxon>
        <taxon>Lactobacillales</taxon>
        <taxon>Lactobacillaceae</taxon>
        <taxon>Loigolactobacillus</taxon>
    </lineage>
</organism>
<gene>
    <name evidence="5" type="primary">rpoY</name>
    <name evidence="6" type="ORF">AYR53_10315</name>
</gene>
<reference evidence="6 7" key="1">
    <citation type="submission" date="2016-03" db="EMBL/GenBank/DDBJ databases">
        <title>Pediococcus and Lactobacillus from brewery environment - whole genome sequencing and assembly.</title>
        <authorList>
            <person name="Behr J."/>
            <person name="Geissler A.J."/>
            <person name="Vogel R.F."/>
        </authorList>
    </citation>
    <scope>NUCLEOTIDE SEQUENCE [LARGE SCALE GENOMIC DNA]</scope>
    <source>
        <strain evidence="6 7">TMW 1.1989</strain>
    </source>
</reference>
<dbReference type="EMBL" id="CP014873">
    <property type="protein sequence ID" value="ANK63120.1"/>
    <property type="molecule type" value="Genomic_DNA"/>
</dbReference>
<dbReference type="STRING" id="375175.AYR53_10315"/>
<comment type="similarity">
    <text evidence="5">Belongs to the RNA polymerase subunit epsilon family.</text>
</comment>
<keyword evidence="4 5" id="KW-0804">Transcription</keyword>
<dbReference type="HAMAP" id="MF_01553">
    <property type="entry name" value="RNApol_bact_RpoY"/>
    <property type="match status" value="1"/>
</dbReference>
<dbReference type="GO" id="GO:0003677">
    <property type="term" value="F:DNA binding"/>
    <property type="evidence" value="ECO:0007669"/>
    <property type="project" value="UniProtKB-UniRule"/>
</dbReference>
<keyword evidence="2 5" id="KW-0808">Transferase</keyword>
<proteinExistence type="inferred from homology"/>
<keyword evidence="1 5" id="KW-0240">DNA-directed RNA polymerase</keyword>
<protein>
    <recommendedName>
        <fullName evidence="5">DNA-directed RNA polymerase subunit epsilon</fullName>
        <shortName evidence="5">RNAP epsilon subunit</shortName>
        <ecNumber evidence="5">2.7.7.6</ecNumber>
    </recommendedName>
    <alternativeName>
        <fullName evidence="5">RNA polymerase epsilon subunit</fullName>
    </alternativeName>
    <alternativeName>
        <fullName evidence="5">Transcriptase subunit epsilon</fullName>
    </alternativeName>
</protein>
<evidence type="ECO:0000256" key="3">
    <source>
        <dbReference type="ARBA" id="ARBA00022695"/>
    </source>
</evidence>
<keyword evidence="7" id="KW-1185">Reference proteome</keyword>
<dbReference type="RefSeq" id="WP_068224796.1">
    <property type="nucleotide sequence ID" value="NZ_CP014623.1"/>
</dbReference>